<protein>
    <submittedName>
        <fullName evidence="1">Uncharacterized protein</fullName>
    </submittedName>
</protein>
<dbReference type="EMBL" id="LVVM01005102">
    <property type="protein sequence ID" value="OJA11351.1"/>
    <property type="molecule type" value="Genomic_DNA"/>
</dbReference>
<organism evidence="1 2">
    <name type="scientific">Rhizopogon vesiculosus</name>
    <dbReference type="NCBI Taxonomy" id="180088"/>
    <lineage>
        <taxon>Eukaryota</taxon>
        <taxon>Fungi</taxon>
        <taxon>Dikarya</taxon>
        <taxon>Basidiomycota</taxon>
        <taxon>Agaricomycotina</taxon>
        <taxon>Agaricomycetes</taxon>
        <taxon>Agaricomycetidae</taxon>
        <taxon>Boletales</taxon>
        <taxon>Suillineae</taxon>
        <taxon>Rhizopogonaceae</taxon>
        <taxon>Rhizopogon</taxon>
    </lineage>
</organism>
<name>A0A1J8PS56_9AGAM</name>
<evidence type="ECO:0000313" key="2">
    <source>
        <dbReference type="Proteomes" id="UP000183567"/>
    </source>
</evidence>
<reference evidence="1 2" key="1">
    <citation type="submission" date="2016-03" db="EMBL/GenBank/DDBJ databases">
        <title>Comparative genomics of the ectomycorrhizal sister species Rhizopogon vinicolor and Rhizopogon vesiculosus (Basidiomycota: Boletales) reveals a divergence of the mating type B locus.</title>
        <authorList>
            <person name="Mujic A.B."/>
            <person name="Kuo A."/>
            <person name="Tritt A."/>
            <person name="Lipzen A."/>
            <person name="Chen C."/>
            <person name="Johnson J."/>
            <person name="Sharma A."/>
            <person name="Barry K."/>
            <person name="Grigoriev I.V."/>
            <person name="Spatafora J.W."/>
        </authorList>
    </citation>
    <scope>NUCLEOTIDE SEQUENCE [LARGE SCALE GENOMIC DNA]</scope>
    <source>
        <strain evidence="1 2">AM-OR11-056</strain>
    </source>
</reference>
<keyword evidence="2" id="KW-1185">Reference proteome</keyword>
<dbReference type="Proteomes" id="UP000183567">
    <property type="component" value="Unassembled WGS sequence"/>
</dbReference>
<comment type="caution">
    <text evidence="1">The sequence shown here is derived from an EMBL/GenBank/DDBJ whole genome shotgun (WGS) entry which is preliminary data.</text>
</comment>
<gene>
    <name evidence="1" type="ORF">AZE42_12344</name>
</gene>
<accession>A0A1J8PS56</accession>
<evidence type="ECO:0000313" key="1">
    <source>
        <dbReference type="EMBL" id="OJA11351.1"/>
    </source>
</evidence>
<dbReference type="AlphaFoldDB" id="A0A1J8PS56"/>
<proteinExistence type="predicted"/>
<sequence>MLKTLNADNVDILVCDRHRVNQDHALQLPFDEQDAEMATDHQLIYDIEMETAHLINMGPAGERRSEWDQISSAVQEKCQQQTFNMF</sequence>